<dbReference type="PANTHER" id="PTHR33434:SF2">
    <property type="entry name" value="FATTY ACID-BINDING PROTEIN TM_1468"/>
    <property type="match status" value="1"/>
</dbReference>
<dbReference type="InterPro" id="IPR003797">
    <property type="entry name" value="DegV"/>
</dbReference>
<name>A0ABY5JPF6_9BACI</name>
<dbReference type="PROSITE" id="PS51482">
    <property type="entry name" value="DEGV"/>
    <property type="match status" value="1"/>
</dbReference>
<keyword evidence="1" id="KW-0446">Lipid-binding</keyword>
<dbReference type="SUPFAM" id="SSF82549">
    <property type="entry name" value="DAK1/DegV-like"/>
    <property type="match status" value="1"/>
</dbReference>
<dbReference type="InterPro" id="IPR050270">
    <property type="entry name" value="DegV_domain_contain"/>
</dbReference>
<evidence type="ECO:0000256" key="1">
    <source>
        <dbReference type="ARBA" id="ARBA00023121"/>
    </source>
</evidence>
<keyword evidence="3" id="KW-1185">Reference proteome</keyword>
<dbReference type="InterPro" id="IPR043168">
    <property type="entry name" value="DegV_C"/>
</dbReference>
<sequence length="280" mass="31290">MKVAVMTDSTAYITPEEREKYNIHMVPLSVNFQDGSYREELDITTEEFYQKLANAKELPSTSQPSVGEITKKLEALAEDYDAVITVHLSSGISGTYQTMVSTGEMVDGIDVYAYDSEISCMLQGFYVLEAAAMAQDGADAETIIARMDDMKKSARAYFMVDDLTNLQKGGRLSNAQAILGSLLQIKPILHFEDKLIVPFEKIRTKKKAISRILGMLEEEVHAEKELRVVFIHGNDRPYAEKLEADFKEKHPEIETSISYFGPVIGTHLGQGAIGVAWYEK</sequence>
<evidence type="ECO:0000313" key="2">
    <source>
        <dbReference type="EMBL" id="UUI02159.1"/>
    </source>
</evidence>
<dbReference type="Pfam" id="PF02645">
    <property type="entry name" value="DegV"/>
    <property type="match status" value="1"/>
</dbReference>
<protein>
    <submittedName>
        <fullName evidence="2">DegV family protein</fullName>
    </submittedName>
</protein>
<gene>
    <name evidence="2" type="ORF">NP439_19260</name>
</gene>
<proteinExistence type="predicted"/>
<evidence type="ECO:0000313" key="3">
    <source>
        <dbReference type="Proteomes" id="UP001059773"/>
    </source>
</evidence>
<dbReference type="Proteomes" id="UP001059773">
    <property type="component" value="Chromosome"/>
</dbReference>
<dbReference type="RefSeq" id="WP_256707419.1">
    <property type="nucleotide sequence ID" value="NZ_CP101914.1"/>
</dbReference>
<reference evidence="2" key="1">
    <citation type="submission" date="2022-07" db="EMBL/GenBank/DDBJ databases">
        <title>FELIX.</title>
        <authorList>
            <person name="Wan K.H."/>
            <person name="Park S."/>
            <person name="Lawrence Q."/>
            <person name="Eichenberger J.P."/>
            <person name="Booth B.W."/>
            <person name="Piaggio A.J."/>
            <person name="Chandler J.C."/>
            <person name="Franklin A.B."/>
            <person name="Celniker S.E."/>
        </authorList>
    </citation>
    <scope>NUCLEOTIDE SEQUENCE</scope>
    <source>
        <strain evidence="2">QA-1986 374</strain>
    </source>
</reference>
<dbReference type="Gene3D" id="3.30.1180.10">
    <property type="match status" value="1"/>
</dbReference>
<dbReference type="EMBL" id="CP101914">
    <property type="protein sequence ID" value="UUI02159.1"/>
    <property type="molecule type" value="Genomic_DNA"/>
</dbReference>
<dbReference type="PANTHER" id="PTHR33434">
    <property type="entry name" value="DEGV DOMAIN-CONTAINING PROTEIN DR_1986-RELATED"/>
    <property type="match status" value="1"/>
</dbReference>
<accession>A0ABY5JPF6</accession>
<dbReference type="NCBIfam" id="TIGR00762">
    <property type="entry name" value="DegV"/>
    <property type="match status" value="1"/>
</dbReference>
<organism evidence="2 3">
    <name type="scientific">Oceanobacillus jeddahense</name>
    <dbReference type="NCBI Taxonomy" id="1462527"/>
    <lineage>
        <taxon>Bacteria</taxon>
        <taxon>Bacillati</taxon>
        <taxon>Bacillota</taxon>
        <taxon>Bacilli</taxon>
        <taxon>Bacillales</taxon>
        <taxon>Bacillaceae</taxon>
        <taxon>Oceanobacillus</taxon>
    </lineage>
</organism>
<dbReference type="Gene3D" id="3.40.50.10170">
    <property type="match status" value="1"/>
</dbReference>